<dbReference type="AlphaFoldDB" id="A0A5C6X388"/>
<evidence type="ECO:0000313" key="1">
    <source>
        <dbReference type="EMBL" id="TXD33994.1"/>
    </source>
</evidence>
<dbReference type="RefSeq" id="WP_146975478.1">
    <property type="nucleotide sequence ID" value="NZ_VOSL01000058.1"/>
</dbReference>
<dbReference type="OrthoDB" id="5516508at2"/>
<reference evidence="1 2" key="1">
    <citation type="submission" date="2019-08" db="EMBL/GenBank/DDBJ databases">
        <title>Bradymonadales sp. TMQ2.</title>
        <authorList>
            <person name="Liang Q."/>
        </authorList>
    </citation>
    <scope>NUCLEOTIDE SEQUENCE [LARGE SCALE GENOMIC DNA]</scope>
    <source>
        <strain evidence="1 2">TMQ2</strain>
    </source>
</reference>
<sequence>MADKRLKAEATYSGVSDKDMDTFRDDVLNEMSTNNVGGYMIAAEGASWIELEGDEFDVDDVCNYIDNYGIFATFNVESVVTITSRKLTNAYLYFKNLTPVTSLP</sequence>
<name>A0A5C6X388_9DELT</name>
<dbReference type="EMBL" id="VOSL01000058">
    <property type="protein sequence ID" value="TXD33994.1"/>
    <property type="molecule type" value="Genomic_DNA"/>
</dbReference>
<dbReference type="Proteomes" id="UP000321046">
    <property type="component" value="Unassembled WGS sequence"/>
</dbReference>
<protein>
    <submittedName>
        <fullName evidence="1">Uncharacterized protein</fullName>
    </submittedName>
</protein>
<evidence type="ECO:0000313" key="2">
    <source>
        <dbReference type="Proteomes" id="UP000321046"/>
    </source>
</evidence>
<gene>
    <name evidence="1" type="ORF">FRC96_14685</name>
</gene>
<organism evidence="1 2">
    <name type="scientific">Lujinxingia vulgaris</name>
    <dbReference type="NCBI Taxonomy" id="2600176"/>
    <lineage>
        <taxon>Bacteria</taxon>
        <taxon>Deltaproteobacteria</taxon>
        <taxon>Bradymonadales</taxon>
        <taxon>Lujinxingiaceae</taxon>
        <taxon>Lujinxingia</taxon>
    </lineage>
</organism>
<proteinExistence type="predicted"/>
<comment type="caution">
    <text evidence="1">The sequence shown here is derived from an EMBL/GenBank/DDBJ whole genome shotgun (WGS) entry which is preliminary data.</text>
</comment>
<accession>A0A5C6X388</accession>